<reference evidence="2" key="1">
    <citation type="submission" date="2019-04" db="EMBL/GenBank/DDBJ databases">
        <title>Complete genome sequence of Sphingomonas sp. W1-2-3.</title>
        <authorList>
            <person name="Im W.T."/>
        </authorList>
    </citation>
    <scope>NUCLEOTIDE SEQUENCE [LARGE SCALE GENOMIC DNA]</scope>
    <source>
        <strain evidence="2">W1-2-3</strain>
    </source>
</reference>
<protein>
    <submittedName>
        <fullName evidence="1">Uncharacterized protein</fullName>
    </submittedName>
</protein>
<sequence>MAHGPCRAALGLETLPAIRIDDVSGPKARELSLALNRFLELGHFDQQRLGRLMLELEAAIPDFSPIEIGFEATEIDLAIASLDEDAPEIMPAIVGVPVTPPGASGSSGATTLAMAMRPAPRRSRG</sequence>
<dbReference type="KEGG" id="hgn:E6W36_15060"/>
<organism evidence="1 2">
    <name type="scientific">Hankyongella ginsenosidimutans</name>
    <dbReference type="NCBI Taxonomy" id="1763828"/>
    <lineage>
        <taxon>Bacteria</taxon>
        <taxon>Pseudomonadati</taxon>
        <taxon>Pseudomonadota</taxon>
        <taxon>Alphaproteobacteria</taxon>
        <taxon>Sphingomonadales</taxon>
        <taxon>Sphingomonadaceae</taxon>
        <taxon>Hankyongella</taxon>
    </lineage>
</organism>
<evidence type="ECO:0000313" key="1">
    <source>
        <dbReference type="EMBL" id="QCI80351.1"/>
    </source>
</evidence>
<dbReference type="EMBL" id="CP039704">
    <property type="protein sequence ID" value="QCI80351.1"/>
    <property type="molecule type" value="Genomic_DNA"/>
</dbReference>
<keyword evidence="2" id="KW-1185">Reference proteome</keyword>
<evidence type="ECO:0000313" key="2">
    <source>
        <dbReference type="Proteomes" id="UP000298714"/>
    </source>
</evidence>
<dbReference type="AlphaFoldDB" id="A0A4D7C5G0"/>
<accession>A0A4D7C5G0</accession>
<dbReference type="RefSeq" id="WP_222873238.1">
    <property type="nucleotide sequence ID" value="NZ_CP039704.1"/>
</dbReference>
<gene>
    <name evidence="1" type="ORF">E6W36_15060</name>
</gene>
<proteinExistence type="predicted"/>
<name>A0A4D7C5G0_9SPHN</name>
<dbReference type="Proteomes" id="UP000298714">
    <property type="component" value="Chromosome"/>
</dbReference>